<feature type="domain" description="F-box" evidence="3">
    <location>
        <begin position="1"/>
        <end position="45"/>
    </location>
</feature>
<dbReference type="InterPro" id="IPR015943">
    <property type="entry name" value="WD40/YVTN_repeat-like_dom_sf"/>
</dbReference>
<dbReference type="Proteomes" id="UP000694407">
    <property type="component" value="Unplaced"/>
</dbReference>
<evidence type="ECO:0000256" key="1">
    <source>
        <dbReference type="ARBA" id="ARBA00004906"/>
    </source>
</evidence>
<dbReference type="Gene3D" id="1.20.1280.50">
    <property type="match status" value="1"/>
</dbReference>
<dbReference type="SUPFAM" id="SSF81383">
    <property type="entry name" value="F-box domain"/>
    <property type="match status" value="1"/>
</dbReference>
<protein>
    <recommendedName>
        <fullName evidence="3">F-box domain-containing protein</fullName>
    </recommendedName>
</protein>
<dbReference type="InterPro" id="IPR001810">
    <property type="entry name" value="F-box_dom"/>
</dbReference>
<evidence type="ECO:0000313" key="4">
    <source>
        <dbReference type="Ensembl" id="ENSMMMP00000007497.1"/>
    </source>
</evidence>
<evidence type="ECO:0000313" key="5">
    <source>
        <dbReference type="Proteomes" id="UP000694407"/>
    </source>
</evidence>
<proteinExistence type="predicted"/>
<dbReference type="Ensembl" id="ENSMMMT00000008548.1">
    <property type="protein sequence ID" value="ENSMMMP00000007497.1"/>
    <property type="gene ID" value="ENSMMMG00000006616.1"/>
</dbReference>
<organism evidence="4 5">
    <name type="scientific">Marmota marmota marmota</name>
    <name type="common">Alpine marmot</name>
    <dbReference type="NCBI Taxonomy" id="9994"/>
    <lineage>
        <taxon>Eukaryota</taxon>
        <taxon>Metazoa</taxon>
        <taxon>Chordata</taxon>
        <taxon>Craniata</taxon>
        <taxon>Vertebrata</taxon>
        <taxon>Euteleostomi</taxon>
        <taxon>Mammalia</taxon>
        <taxon>Eutheria</taxon>
        <taxon>Euarchontoglires</taxon>
        <taxon>Glires</taxon>
        <taxon>Rodentia</taxon>
        <taxon>Sciuromorpha</taxon>
        <taxon>Sciuridae</taxon>
        <taxon>Xerinae</taxon>
        <taxon>Marmotini</taxon>
        <taxon>Marmota</taxon>
    </lineage>
</organism>
<dbReference type="AlphaFoldDB" id="A0A8C5Z1W4"/>
<dbReference type="GO" id="GO:0005737">
    <property type="term" value="C:cytoplasm"/>
    <property type="evidence" value="ECO:0007669"/>
    <property type="project" value="TreeGrafter"/>
</dbReference>
<accession>A0A8C5Z1W4</accession>
<reference evidence="4" key="2">
    <citation type="submission" date="2025-09" db="UniProtKB">
        <authorList>
            <consortium name="Ensembl"/>
        </authorList>
    </citation>
    <scope>IDENTIFICATION</scope>
</reference>
<keyword evidence="5" id="KW-1185">Reference proteome</keyword>
<evidence type="ECO:0000256" key="2">
    <source>
        <dbReference type="ARBA" id="ARBA00022786"/>
    </source>
</evidence>
<dbReference type="PROSITE" id="PS50181">
    <property type="entry name" value="FBOX"/>
    <property type="match status" value="1"/>
</dbReference>
<name>A0A8C5Z1W4_MARMA</name>
<dbReference type="PANTHER" id="PTHR46550:SF2">
    <property type="entry name" value="EXPRESSED SEQUENCE C85627-RELATED"/>
    <property type="match status" value="1"/>
</dbReference>
<comment type="pathway">
    <text evidence="1">Protein modification; protein ubiquitination.</text>
</comment>
<dbReference type="InterPro" id="IPR052121">
    <property type="entry name" value="F-box_SCF_Substrate_Recog"/>
</dbReference>
<dbReference type="Gene3D" id="2.130.10.10">
    <property type="entry name" value="YVTN repeat-like/Quinoprotein amine dehydrogenase"/>
    <property type="match status" value="1"/>
</dbReference>
<dbReference type="SUPFAM" id="SSF69322">
    <property type="entry name" value="Tricorn protease domain 2"/>
    <property type="match status" value="1"/>
</dbReference>
<reference evidence="4" key="1">
    <citation type="submission" date="2025-08" db="UniProtKB">
        <authorList>
            <consortium name="Ensembl"/>
        </authorList>
    </citation>
    <scope>IDENTIFICATION</scope>
</reference>
<evidence type="ECO:0000259" key="3">
    <source>
        <dbReference type="PROSITE" id="PS50181"/>
    </source>
</evidence>
<keyword evidence="2" id="KW-0833">Ubl conjugation pathway</keyword>
<dbReference type="InterPro" id="IPR036047">
    <property type="entry name" value="F-box-like_dom_sf"/>
</dbReference>
<dbReference type="Pfam" id="PF12937">
    <property type="entry name" value="F-box-like"/>
    <property type="match status" value="1"/>
</dbReference>
<dbReference type="PANTHER" id="PTHR46550">
    <property type="entry name" value="F-BOX ONLY PROTEIN 3"/>
    <property type="match status" value="1"/>
</dbReference>
<sequence>MEIELPDVPLVKIFSYLDALSLLQASQVSKVKAPVAESDLLWRRMCLKKWHFCNFTYEHLGTQTWKQLFLHQTKQEHRMACAQPEDFIYKEAAGNLVAYVSGSRFTLDEQGKSIICIVSSMRKLYTWDVQEGTMIWSSPVQQFNITNLETLPQMHLEITADMGENKWNCRDRDPLATCAMAQICFSLNAFLTKDGPFLMVGDSDGNIHTFTIPELRDISEVHAFQHSIDILHCSPDKKWVFSCGIHQHIFSKVECLLRPSEHSTPLYFTLPFASCNRGCWTPRRKNGITLMYRRGLKSHSSYTKTAHQIASFLLPVHIDSPNWMGVSDGSIIVVESGPYLFLFTINGLMLERCEGHQSIISNIWVDSLHILAASMDCSLHVYMWEEGGYYPYLKKCCHLEYLGNSLTPSCQVSRAICDNMSIVRVVSRAHESNILVINILNV</sequence>
<dbReference type="GeneTree" id="ENSGT00940000162557"/>